<dbReference type="Proteomes" id="UP000680714">
    <property type="component" value="Unassembled WGS sequence"/>
</dbReference>
<evidence type="ECO:0000256" key="1">
    <source>
        <dbReference type="SAM" id="MobiDB-lite"/>
    </source>
</evidence>
<proteinExistence type="predicted"/>
<dbReference type="RefSeq" id="WP_211549013.1">
    <property type="nucleotide sequence ID" value="NZ_JAGTUF010000010.1"/>
</dbReference>
<feature type="compositionally biased region" description="Low complexity" evidence="1">
    <location>
        <begin position="9"/>
        <end position="19"/>
    </location>
</feature>
<evidence type="ECO:0000313" key="2">
    <source>
        <dbReference type="EMBL" id="MBR9972347.1"/>
    </source>
</evidence>
<gene>
    <name evidence="2" type="ORF">KEC16_11545</name>
</gene>
<keyword evidence="3" id="KW-1185">Reference proteome</keyword>
<protein>
    <submittedName>
        <fullName evidence="2">Uncharacterized protein</fullName>
    </submittedName>
</protein>
<reference evidence="2 3" key="1">
    <citation type="submission" date="2021-04" db="EMBL/GenBank/DDBJ databases">
        <title>Magnetospirillum sulfuroxidans sp. nov., a facultative chemolithoautotrophic sulfur-oxidizing alphaproteobacterium isolated from freshwater sediment and proposals for Paramagetospirillum gen. nov., and Magnetospirillaceae fam. nov.</title>
        <authorList>
            <person name="Koziaeva V."/>
            <person name="Geelhoed J.S."/>
            <person name="Sorokin D.Y."/>
            <person name="Grouzdev D.S."/>
        </authorList>
    </citation>
    <scope>NUCLEOTIDE SEQUENCE [LARGE SCALE GENOMIC DNA]</scope>
    <source>
        <strain evidence="2 3">J10</strain>
    </source>
</reference>
<sequence length="290" mass="32522">MHKTSPNKVPAEAAVAVAASPGRTKTGDRCRANWEPALRSFLTVLERASSNGSISMDQVQRLAAAFLKAEGPMAELFARSENSCRDGFAEADLERKRQDHFGRLIARPFAPMFLQGNHGLERRHLPQFFIAVKMILGDEAYADMRSRAKLIAETHRGEGGAITWESFHADRRAILILDRVRLYVAKSFSRFEARKDWFLLVMNQAHNSVSLASNAFVAKAPEDRSLPQFTELHMLRLFEALFEDCDPKTLNAERKAGLAQAGGNDAEERIRQFRHNVRMSMLRLGGPANS</sequence>
<comment type="caution">
    <text evidence="2">The sequence shown here is derived from an EMBL/GenBank/DDBJ whole genome shotgun (WGS) entry which is preliminary data.</text>
</comment>
<dbReference type="EMBL" id="JAGTUF010000010">
    <property type="protein sequence ID" value="MBR9972347.1"/>
    <property type="molecule type" value="Genomic_DNA"/>
</dbReference>
<evidence type="ECO:0000313" key="3">
    <source>
        <dbReference type="Proteomes" id="UP000680714"/>
    </source>
</evidence>
<organism evidence="2 3">
    <name type="scientific">Magnetospirillum sulfuroxidans</name>
    <dbReference type="NCBI Taxonomy" id="611300"/>
    <lineage>
        <taxon>Bacteria</taxon>
        <taxon>Pseudomonadati</taxon>
        <taxon>Pseudomonadota</taxon>
        <taxon>Alphaproteobacteria</taxon>
        <taxon>Rhodospirillales</taxon>
        <taxon>Rhodospirillaceae</taxon>
        <taxon>Magnetospirillum</taxon>
    </lineage>
</organism>
<feature type="region of interest" description="Disordered" evidence="1">
    <location>
        <begin position="1"/>
        <end position="28"/>
    </location>
</feature>
<name>A0ABS5ID45_9PROT</name>
<accession>A0ABS5ID45</accession>